<comment type="caution">
    <text evidence="1">The sequence shown here is derived from an EMBL/GenBank/DDBJ whole genome shotgun (WGS) entry which is preliminary data.</text>
</comment>
<dbReference type="AlphaFoldDB" id="A0A101ENV1"/>
<name>A0A101ENV1_9EURY</name>
<dbReference type="Proteomes" id="UP000053911">
    <property type="component" value="Unassembled WGS sequence"/>
</dbReference>
<sequence>MLYFLAKIRPLILMVLLGDIRNIKFSSKHSYSSVKLSNIFPALNSPYPSLSHETSSSLEGDRVEFTPKHPLERIIKIKTTAVNLNPST</sequence>
<accession>A0A101ENV1</accession>
<dbReference type="EMBL" id="LGFD01000002">
    <property type="protein sequence ID" value="KUK18589.1"/>
    <property type="molecule type" value="Genomic_DNA"/>
</dbReference>
<gene>
    <name evidence="1" type="ORF">XD54_0149</name>
</gene>
<proteinExistence type="predicted"/>
<reference evidence="2" key="1">
    <citation type="journal article" date="2015" name="MBio">
        <title>Genome-Resolved Metagenomic Analysis Reveals Roles for Candidate Phyla and Other Microbial Community Members in Biogeochemical Transformations in Oil Reservoirs.</title>
        <authorList>
            <person name="Hu P."/>
            <person name="Tom L."/>
            <person name="Singh A."/>
            <person name="Thomas B.C."/>
            <person name="Baker B.J."/>
            <person name="Piceno Y.M."/>
            <person name="Andersen G.L."/>
            <person name="Banfield J.F."/>
        </authorList>
    </citation>
    <scope>NUCLEOTIDE SEQUENCE [LARGE SCALE GENOMIC DNA]</scope>
</reference>
<protein>
    <submittedName>
        <fullName evidence="1">Uncharacterized protein</fullName>
    </submittedName>
</protein>
<evidence type="ECO:0000313" key="2">
    <source>
        <dbReference type="Proteomes" id="UP000053911"/>
    </source>
</evidence>
<evidence type="ECO:0000313" key="1">
    <source>
        <dbReference type="EMBL" id="KUK18589.1"/>
    </source>
</evidence>
<dbReference type="PATRIC" id="fig|172049.5.peg.529"/>
<organism evidence="1 2">
    <name type="scientific">Thermococcus sibiricus</name>
    <dbReference type="NCBI Taxonomy" id="172049"/>
    <lineage>
        <taxon>Archaea</taxon>
        <taxon>Methanobacteriati</taxon>
        <taxon>Methanobacteriota</taxon>
        <taxon>Thermococci</taxon>
        <taxon>Thermococcales</taxon>
        <taxon>Thermococcaceae</taxon>
        <taxon>Thermococcus</taxon>
    </lineage>
</organism>